<dbReference type="RefSeq" id="WP_101028351.1">
    <property type="nucleotide sequence ID" value="NZ_CABMMZ010000019.1"/>
</dbReference>
<feature type="signal peptide" evidence="1">
    <location>
        <begin position="1"/>
        <end position="22"/>
    </location>
</feature>
<proteinExistence type="predicted"/>
<comment type="caution">
    <text evidence="2">The sequence shown here is derived from an EMBL/GenBank/DDBJ whole genome shotgun (WGS) entry which is preliminary data.</text>
</comment>
<keyword evidence="3" id="KW-1185">Reference proteome</keyword>
<dbReference type="EMBL" id="NNSR01000019">
    <property type="protein sequence ID" value="PKD32635.1"/>
    <property type="molecule type" value="Genomic_DNA"/>
</dbReference>
<sequence>MKTNLKRMVALLLAVIICLSVAACSNAPSWDGKWEITDADYENMKIAKVISTENDGTRYVTLSAEDISYKSEVKSDSVRVVAYPVSKASIKSLSTNDTAQSSKELFKETLVEGVTTQRKDDKTLELSFKEPEYDYYCMYLYYVHKEAVDGKAFVLGFDNICLEESTTPEAKITTNLKNGQENPTLELKLTNAKASEKIKPEDITLSGAFENLKATAVTSDGDTITIKTEGEVEATSAAYGYVQLSENATDAGAKILAMLEVDNLDAYIDAKSFALENGLLSFDVDVYGKTLEISNDELAPLVTLEGYKVDSVKISDDKTSFRLYVKTDKSSIDDAVSALNGKALEIDSKAVGGDGIYVEITASCSSLGGVIKSLDKPEGDSDKFKATAQLFARNGELKKLSKSDIKFSGDFEGAEVTSVKNTDNGCDIEFTFSADKNRTIFNGYAEISEGKLVDLWGTKSDNNSAGLSYAFETSKADGNAIDNLVEKFSNYSSEDLINDIVNVATIIQSVTLSEFYSGDFVGAIFSLLGVDSGSDGETAQILSIVTDIKTMVNNLDCEIKDLKSTVEEYGDDIISESKKNTLIALESKWSAFNTNYVEKLDKTVNSYISNCRRSLVDYIRSGHGDELKLYYDKDGKLAIPDKNNSAYSVDAKKISKTVTIKLDDDTFQACDDVFGKKGFKYSDELVRHSRQTLAMRLRR</sequence>
<evidence type="ECO:0000313" key="2">
    <source>
        <dbReference type="EMBL" id="PKD32635.1"/>
    </source>
</evidence>
<dbReference type="Proteomes" id="UP000233425">
    <property type="component" value="Unassembled WGS sequence"/>
</dbReference>
<name>A0A2N0V0A3_9FIRM</name>
<protein>
    <submittedName>
        <fullName evidence="2">Uncharacterized protein</fullName>
    </submittedName>
</protein>
<evidence type="ECO:0000313" key="3">
    <source>
        <dbReference type="Proteomes" id="UP000233425"/>
    </source>
</evidence>
<keyword evidence="1" id="KW-0732">Signal</keyword>
<evidence type="ECO:0000256" key="1">
    <source>
        <dbReference type="SAM" id="SignalP"/>
    </source>
</evidence>
<dbReference type="AlphaFoldDB" id="A0A2N0V0A3"/>
<dbReference type="PROSITE" id="PS51257">
    <property type="entry name" value="PROKAR_LIPOPROTEIN"/>
    <property type="match status" value="1"/>
</dbReference>
<organism evidence="2 3">
    <name type="scientific">Ruminococcus bromii</name>
    <dbReference type="NCBI Taxonomy" id="40518"/>
    <lineage>
        <taxon>Bacteria</taxon>
        <taxon>Bacillati</taxon>
        <taxon>Bacillota</taxon>
        <taxon>Clostridia</taxon>
        <taxon>Eubacteriales</taxon>
        <taxon>Oscillospiraceae</taxon>
        <taxon>Ruminococcus</taxon>
    </lineage>
</organism>
<accession>A0A2N0V0A3</accession>
<feature type="chain" id="PRO_5039238355" evidence="1">
    <location>
        <begin position="23"/>
        <end position="699"/>
    </location>
</feature>
<reference evidence="2" key="1">
    <citation type="journal article" date="2018" name="Environ. Microbiol.">
        <title>Sporulation capability and amylosome conservation among diverse human colonic and rumen isolates of the keystone starch-degrader Ruminococcus bromii.</title>
        <authorList>
            <person name="Mukhopadhya I."/>
            <person name="Morais S."/>
            <person name="Laverde-Gomez J."/>
            <person name="Sheridan P.O."/>
            <person name="Walker A.W."/>
            <person name="Kelly W."/>
            <person name="Klieve A.V."/>
            <person name="Ouwerkerk D."/>
            <person name="Duncan S.H."/>
            <person name="Louis P."/>
            <person name="Koropatkin N."/>
            <person name="Cockburn D."/>
            <person name="Kibler R."/>
            <person name="Cooper P.J."/>
            <person name="Sandoval C."/>
            <person name="Crost E."/>
            <person name="Juge N."/>
            <person name="Bayer E.A."/>
            <person name="Flint H.J."/>
        </authorList>
    </citation>
    <scope>NUCLEOTIDE SEQUENCE [LARGE SCALE GENOMIC DNA]</scope>
    <source>
        <strain evidence="2">ATCC 27255</strain>
    </source>
</reference>
<gene>
    <name evidence="2" type="ORF">RBATCC27255_00210</name>
</gene>